<sequence length="278" mass="28984">MFAADICADRVALVTGGGSGIGLEIARQLGLHGAKVVIMGRRPAVLEAAVAGLAAEGIAARCIAGDVRQPADAKAAVAMTVDTYGGLNILVNCAAGNFLSTAEQLSTNAFRTVLDIDTVGTFNMSRAAFTALSSHGGSIINISATLHKYATWYQVHASAAKAAVDSITRSLALEWGRVGIRVVGIAPGPIADTPGLNKLAGDAVEDMIKEVIPLRRVGTKTEIAQIALFLVSPGGANITGHTIVADGGHHIYRDPPMPHEMVTEWSRDRETNARKSKL</sequence>
<evidence type="ECO:0000259" key="6">
    <source>
        <dbReference type="SMART" id="SM00822"/>
    </source>
</evidence>
<evidence type="ECO:0000256" key="2">
    <source>
        <dbReference type="ARBA" id="ARBA00023002"/>
    </source>
</evidence>
<dbReference type="InterPro" id="IPR057326">
    <property type="entry name" value="KR_dom"/>
</dbReference>
<protein>
    <recommendedName>
        <fullName evidence="3">2,4-dienoyl-CoA reductase [(3E)-enoyl-CoA-producing]</fullName>
        <ecNumber evidence="3">1.3.1.124</ecNumber>
    </recommendedName>
</protein>
<dbReference type="InterPro" id="IPR036291">
    <property type="entry name" value="NAD(P)-bd_dom_sf"/>
</dbReference>
<keyword evidence="1" id="KW-0521">NADP</keyword>
<organism evidence="7 8">
    <name type="scientific">Achlya hypogyna</name>
    <name type="common">Oomycete</name>
    <name type="synonym">Protoachlya hypogyna</name>
    <dbReference type="NCBI Taxonomy" id="1202772"/>
    <lineage>
        <taxon>Eukaryota</taxon>
        <taxon>Sar</taxon>
        <taxon>Stramenopiles</taxon>
        <taxon>Oomycota</taxon>
        <taxon>Saprolegniomycetes</taxon>
        <taxon>Saprolegniales</taxon>
        <taxon>Achlyaceae</taxon>
        <taxon>Achlya</taxon>
    </lineage>
</organism>
<evidence type="ECO:0000313" key="8">
    <source>
        <dbReference type="Proteomes" id="UP000243579"/>
    </source>
</evidence>
<dbReference type="InterPro" id="IPR002347">
    <property type="entry name" value="SDR_fam"/>
</dbReference>
<comment type="caution">
    <text evidence="7">The sequence shown here is derived from an EMBL/GenBank/DDBJ whole genome shotgun (WGS) entry which is preliminary data.</text>
</comment>
<dbReference type="SMART" id="SM00822">
    <property type="entry name" value="PKS_KR"/>
    <property type="match status" value="1"/>
</dbReference>
<dbReference type="GO" id="GO:0005777">
    <property type="term" value="C:peroxisome"/>
    <property type="evidence" value="ECO:0007669"/>
    <property type="project" value="TreeGrafter"/>
</dbReference>
<dbReference type="FunFam" id="3.40.50.720:FF:000084">
    <property type="entry name" value="Short-chain dehydrogenase reductase"/>
    <property type="match status" value="1"/>
</dbReference>
<dbReference type="AlphaFoldDB" id="A0A1V9ZT52"/>
<evidence type="ECO:0000256" key="1">
    <source>
        <dbReference type="ARBA" id="ARBA00022857"/>
    </source>
</evidence>
<dbReference type="Pfam" id="PF13561">
    <property type="entry name" value="adh_short_C2"/>
    <property type="match status" value="1"/>
</dbReference>
<evidence type="ECO:0000256" key="4">
    <source>
        <dbReference type="ARBA" id="ARBA00048009"/>
    </source>
</evidence>
<dbReference type="Proteomes" id="UP000243579">
    <property type="component" value="Unassembled WGS sequence"/>
</dbReference>
<dbReference type="PANTHER" id="PTHR43296">
    <property type="entry name" value="PEROXISOMAL 2,4-DIENOYL-COA REDUCTASE"/>
    <property type="match status" value="1"/>
</dbReference>
<evidence type="ECO:0000256" key="5">
    <source>
        <dbReference type="ARBA" id="ARBA00048340"/>
    </source>
</evidence>
<dbReference type="CDD" id="cd05369">
    <property type="entry name" value="TER_DECR_SDR_a"/>
    <property type="match status" value="1"/>
</dbReference>
<reference evidence="7 8" key="1">
    <citation type="journal article" date="2014" name="Genome Biol. Evol.">
        <title>The secreted proteins of Achlya hypogyna and Thraustotheca clavata identify the ancestral oomycete secretome and reveal gene acquisitions by horizontal gene transfer.</title>
        <authorList>
            <person name="Misner I."/>
            <person name="Blouin N."/>
            <person name="Leonard G."/>
            <person name="Richards T.A."/>
            <person name="Lane C.E."/>
        </authorList>
    </citation>
    <scope>NUCLEOTIDE SEQUENCE [LARGE SCALE GENOMIC DNA]</scope>
    <source>
        <strain evidence="7 8">ATCC 48635</strain>
    </source>
</reference>
<dbReference type="Gene3D" id="3.40.50.720">
    <property type="entry name" value="NAD(P)-binding Rossmann-like Domain"/>
    <property type="match status" value="1"/>
</dbReference>
<keyword evidence="2" id="KW-0560">Oxidoreductase</keyword>
<dbReference type="STRING" id="1202772.A0A1V9ZT52"/>
<dbReference type="InterPro" id="IPR045017">
    <property type="entry name" value="DECR2-like"/>
</dbReference>
<name>A0A1V9ZT52_ACHHY</name>
<dbReference type="GO" id="GO:0009062">
    <property type="term" value="P:fatty acid catabolic process"/>
    <property type="evidence" value="ECO:0007669"/>
    <property type="project" value="InterPro"/>
</dbReference>
<gene>
    <name evidence="7" type="ORF">ACHHYP_01769</name>
</gene>
<comment type="catalytic activity">
    <reaction evidence="4">
        <text>a (2E,4E)-dienoyl-CoA + NADPH + H(+) = a 4,5-saturated-(3E)-enoyl-CoA + NADP(+)</text>
        <dbReference type="Rhea" id="RHEA:45912"/>
        <dbReference type="ChEBI" id="CHEBI:15378"/>
        <dbReference type="ChEBI" id="CHEBI:57783"/>
        <dbReference type="ChEBI" id="CHEBI:58349"/>
        <dbReference type="ChEBI" id="CHEBI:85101"/>
        <dbReference type="ChEBI" id="CHEBI:85493"/>
        <dbReference type="EC" id="1.3.1.124"/>
    </reaction>
</comment>
<dbReference type="EC" id="1.3.1.124" evidence="3"/>
<dbReference type="SUPFAM" id="SSF51735">
    <property type="entry name" value="NAD(P)-binding Rossmann-fold domains"/>
    <property type="match status" value="1"/>
</dbReference>
<keyword evidence="8" id="KW-1185">Reference proteome</keyword>
<dbReference type="OrthoDB" id="1393670at2759"/>
<dbReference type="PRINTS" id="PR00080">
    <property type="entry name" value="SDRFAMILY"/>
</dbReference>
<dbReference type="PRINTS" id="PR00081">
    <property type="entry name" value="GDHRDH"/>
</dbReference>
<comment type="catalytic activity">
    <reaction evidence="5">
        <text>a (2E,4Z)-dienoyl-CoA + NADPH + H(+) = a 4,5-saturated-(3E)-enoyl-CoA + NADP(+)</text>
        <dbReference type="Rhea" id="RHEA:61892"/>
        <dbReference type="ChEBI" id="CHEBI:15378"/>
        <dbReference type="ChEBI" id="CHEBI:57783"/>
        <dbReference type="ChEBI" id="CHEBI:58349"/>
        <dbReference type="ChEBI" id="CHEBI:85099"/>
        <dbReference type="ChEBI" id="CHEBI:85493"/>
        <dbReference type="EC" id="1.3.1.124"/>
    </reaction>
</comment>
<evidence type="ECO:0000256" key="3">
    <source>
        <dbReference type="ARBA" id="ARBA00026117"/>
    </source>
</evidence>
<dbReference type="EMBL" id="JNBR01000013">
    <property type="protein sequence ID" value="OQS01141.1"/>
    <property type="molecule type" value="Genomic_DNA"/>
</dbReference>
<feature type="domain" description="Ketoreductase" evidence="6">
    <location>
        <begin position="10"/>
        <end position="193"/>
    </location>
</feature>
<evidence type="ECO:0000313" key="7">
    <source>
        <dbReference type="EMBL" id="OQS01141.1"/>
    </source>
</evidence>
<dbReference type="GO" id="GO:0008670">
    <property type="term" value="F:2,4-dienoyl-CoA reductase (NADPH) activity"/>
    <property type="evidence" value="ECO:0007669"/>
    <property type="project" value="InterPro"/>
</dbReference>
<accession>A0A1V9ZT52</accession>
<proteinExistence type="predicted"/>
<dbReference type="PANTHER" id="PTHR43296:SF2">
    <property type="entry name" value="PEROXISOMAL 2,4-DIENOYL-COA REDUCTASE [(3E)-ENOYL-COA-PRODUCING]"/>
    <property type="match status" value="1"/>
</dbReference>